<protein>
    <submittedName>
        <fullName evidence="4">Histone deacetylase superfamily</fullName>
    </submittedName>
</protein>
<dbReference type="EMBL" id="CP002903">
    <property type="protein sequence ID" value="AEJ60761.1"/>
    <property type="molecule type" value="Genomic_DNA"/>
</dbReference>
<dbReference type="GO" id="GO:0004407">
    <property type="term" value="F:histone deacetylase activity"/>
    <property type="evidence" value="ECO:0007669"/>
    <property type="project" value="InterPro"/>
</dbReference>
<gene>
    <name evidence="4" type="ordered locus">Spith_0481</name>
</gene>
<evidence type="ECO:0000313" key="4">
    <source>
        <dbReference type="EMBL" id="AEJ60761.1"/>
    </source>
</evidence>
<dbReference type="RefSeq" id="WP_014624159.1">
    <property type="nucleotide sequence ID" value="NC_017583.1"/>
</dbReference>
<dbReference type="InterPro" id="IPR044150">
    <property type="entry name" value="HDAC_classIV"/>
</dbReference>
<keyword evidence="5" id="KW-1185">Reference proteome</keyword>
<keyword evidence="2" id="KW-0378">Hydrolase</keyword>
<dbReference type="GO" id="GO:0040029">
    <property type="term" value="P:epigenetic regulation of gene expression"/>
    <property type="evidence" value="ECO:0007669"/>
    <property type="project" value="TreeGrafter"/>
</dbReference>
<dbReference type="HOGENOM" id="CLU_007727_1_0_12"/>
<evidence type="ECO:0000313" key="5">
    <source>
        <dbReference type="Proteomes" id="UP000007254"/>
    </source>
</evidence>
<name>G0GF62_WINT7</name>
<evidence type="ECO:0000256" key="1">
    <source>
        <dbReference type="ARBA" id="ARBA00005947"/>
    </source>
</evidence>
<dbReference type="AlphaFoldDB" id="G0GF62"/>
<dbReference type="OrthoDB" id="9808367at2"/>
<sequence length="336" mass="36817">MAADEALIFRPAVEVSFEEFGILIPIDDDRTAQVLASLAHAGVDTGRLVRVVEEPLIGREDLLRVHTPSYVEDLFSSGLERRLLEAYELVDERGGYVRYDPARARRPLSELLDRVLLGASCTYLACLRALEAGYAFSCAGGYHHAHASFGHGFCVINDVVIALRRLVAEGRIERAWVVDVDAHKGDGTAALTQDDPSIATLSIHMAGGWPLSLPPTLPDGSPHPSHIPSTVDIPVHAGKEDRYTSLLEEGLAGLADLLPEPDLVVVVWGADPYEKDTLPSASELSLSLDQMFARDLLVWRFLQDRGVPASFLMAGGYGPHAWEPFSRFLRWVFLEG</sequence>
<evidence type="ECO:0000256" key="2">
    <source>
        <dbReference type="ARBA" id="ARBA00022801"/>
    </source>
</evidence>
<dbReference type="GO" id="GO:0016787">
    <property type="term" value="F:hydrolase activity"/>
    <property type="evidence" value="ECO:0007669"/>
    <property type="project" value="UniProtKB-KW"/>
</dbReference>
<dbReference type="InterPro" id="IPR023696">
    <property type="entry name" value="Ureohydrolase_dom_sf"/>
</dbReference>
<dbReference type="KEGG" id="stq:Spith_0481"/>
<dbReference type="SUPFAM" id="SSF52768">
    <property type="entry name" value="Arginase/deacetylase"/>
    <property type="match status" value="1"/>
</dbReference>
<accession>G0GF62</accession>
<dbReference type="PANTHER" id="PTHR10625">
    <property type="entry name" value="HISTONE DEACETYLASE HDAC1-RELATED"/>
    <property type="match status" value="1"/>
</dbReference>
<dbReference type="Proteomes" id="UP000007254">
    <property type="component" value="Chromosome"/>
</dbReference>
<comment type="similarity">
    <text evidence="1">Belongs to the histone deacetylase family.</text>
</comment>
<dbReference type="InterPro" id="IPR023801">
    <property type="entry name" value="His_deacetylse_dom"/>
</dbReference>
<dbReference type="PANTHER" id="PTHR10625:SF19">
    <property type="entry name" value="HISTONE DEACETYLASE 12"/>
    <property type="match status" value="1"/>
</dbReference>
<proteinExistence type="inferred from homology"/>
<dbReference type="Pfam" id="PF00850">
    <property type="entry name" value="Hist_deacetyl"/>
    <property type="match status" value="1"/>
</dbReference>
<dbReference type="InterPro" id="IPR000286">
    <property type="entry name" value="HDACs"/>
</dbReference>
<feature type="domain" description="Histone deacetylase" evidence="3">
    <location>
        <begin position="26"/>
        <end position="321"/>
    </location>
</feature>
<evidence type="ECO:0000259" key="3">
    <source>
        <dbReference type="Pfam" id="PF00850"/>
    </source>
</evidence>
<dbReference type="CDD" id="cd09993">
    <property type="entry name" value="HDAC_classIV"/>
    <property type="match status" value="1"/>
</dbReference>
<reference evidence="4 5" key="1">
    <citation type="submission" date="2011-06" db="EMBL/GenBank/DDBJ databases">
        <title>The complete genome of Spirochaeta thermophila DSM 6578.</title>
        <authorList>
            <consortium name="US DOE Joint Genome Institute (JGI-PGF)"/>
            <person name="Lucas S."/>
            <person name="Lapidus A."/>
            <person name="Bruce D."/>
            <person name="Goodwin L."/>
            <person name="Pitluck S."/>
            <person name="Peters L."/>
            <person name="Kyrpides N."/>
            <person name="Mavromatis K."/>
            <person name="Ivanova N."/>
            <person name="Mikailova N."/>
            <person name="Pagani I."/>
            <person name="Chertkov O."/>
            <person name="Detter J.C."/>
            <person name="Tapia R."/>
            <person name="Han C."/>
            <person name="Land M."/>
            <person name="Hauser L."/>
            <person name="Markowitz V."/>
            <person name="Cheng J.-F."/>
            <person name="Hugenholtz P."/>
            <person name="Woyke T."/>
            <person name="Wu D."/>
            <person name="Spring S."/>
            <person name="Merkhoffer B."/>
            <person name="Schneider S."/>
            <person name="Klenk H.-P."/>
            <person name="Eisen J.A."/>
        </authorList>
    </citation>
    <scope>NUCLEOTIDE SEQUENCE [LARGE SCALE GENOMIC DNA]</scope>
    <source>
        <strain evidence="5">ATCC 700085 / DSM 6578 / Z-1203</strain>
    </source>
</reference>
<dbReference type="InterPro" id="IPR037138">
    <property type="entry name" value="His_deacetylse_dom_sf"/>
</dbReference>
<organism evidence="4 5">
    <name type="scientific">Winmispira thermophila (strain ATCC 700085 / DSM 6578 / Z-1203)</name>
    <name type="common">Spirochaeta thermophila</name>
    <dbReference type="NCBI Taxonomy" id="869211"/>
    <lineage>
        <taxon>Bacteria</taxon>
        <taxon>Pseudomonadati</taxon>
        <taxon>Spirochaetota</taxon>
        <taxon>Spirochaetia</taxon>
        <taxon>Winmispirales</taxon>
        <taxon>Winmispiraceae</taxon>
        <taxon>Winmispira</taxon>
    </lineage>
</organism>
<dbReference type="PRINTS" id="PR01270">
    <property type="entry name" value="HDASUPER"/>
</dbReference>
<dbReference type="Gene3D" id="3.40.800.20">
    <property type="entry name" value="Histone deacetylase domain"/>
    <property type="match status" value="1"/>
</dbReference>
<dbReference type="STRING" id="869211.Spith_0481"/>